<protein>
    <recommendedName>
        <fullName evidence="2">Microbial-type PARG catalytic domain-containing protein</fullName>
    </recommendedName>
</protein>
<dbReference type="AlphaFoldDB" id="A0A6A4I4Z9"/>
<evidence type="ECO:0000313" key="4">
    <source>
        <dbReference type="Proteomes" id="UP000799118"/>
    </source>
</evidence>
<name>A0A6A4I4Z9_9AGAR</name>
<accession>A0A6A4I4Z9</accession>
<feature type="region of interest" description="Disordered" evidence="1">
    <location>
        <begin position="1"/>
        <end position="77"/>
    </location>
</feature>
<keyword evidence="4" id="KW-1185">Reference proteome</keyword>
<dbReference type="Gene3D" id="3.40.220.10">
    <property type="entry name" value="Leucine Aminopeptidase, subunit E, domain 1"/>
    <property type="match status" value="1"/>
</dbReference>
<dbReference type="EMBL" id="ML769421">
    <property type="protein sequence ID" value="KAE9403835.1"/>
    <property type="molecule type" value="Genomic_DNA"/>
</dbReference>
<dbReference type="Pfam" id="PF10021">
    <property type="entry name" value="PARG_cat_microb"/>
    <property type="match status" value="1"/>
</dbReference>
<organism evidence="3 4">
    <name type="scientific">Gymnopus androsaceus JB14</name>
    <dbReference type="NCBI Taxonomy" id="1447944"/>
    <lineage>
        <taxon>Eukaryota</taxon>
        <taxon>Fungi</taxon>
        <taxon>Dikarya</taxon>
        <taxon>Basidiomycota</taxon>
        <taxon>Agaricomycotina</taxon>
        <taxon>Agaricomycetes</taxon>
        <taxon>Agaricomycetidae</taxon>
        <taxon>Agaricales</taxon>
        <taxon>Marasmiineae</taxon>
        <taxon>Omphalotaceae</taxon>
        <taxon>Gymnopus</taxon>
    </lineage>
</organism>
<sequence>MITSYFFPISKGKDKQPSSSGSVIRTTPEGKRPRPTPYSETSSSSKLERKSTTILESCSSSESNPNPDTTSFTNGDHPRYEILKQIADDTIEAIEHGSYELAGATFDLQVSVTQMRQGTEYWSPETKTLVDWAENRASGSKAIEISVLEISTLEGARFLDNPLSPQQSSPDFSSTTPKPKIGVLNFASATKPGGGFLNGASAQEESIARSSTLYYSLTTKNGDEFYKLHKRMKYKGKWKGKARAKQKRKSRRKRKNRIRAPHHSTRMP</sequence>
<dbReference type="NCBIfam" id="TIGR02452">
    <property type="entry name" value="TIGR02452 family protein"/>
    <property type="match status" value="1"/>
</dbReference>
<dbReference type="PANTHER" id="PTHR35596:SF1">
    <property type="entry name" value="MICROBIAL-TYPE PARG CATALYTIC DOMAIN-CONTAINING PROTEIN"/>
    <property type="match status" value="1"/>
</dbReference>
<dbReference type="InterPro" id="IPR012664">
    <property type="entry name" value="CHP02452"/>
</dbReference>
<dbReference type="InterPro" id="IPR043472">
    <property type="entry name" value="Macro_dom-like"/>
</dbReference>
<gene>
    <name evidence="3" type="ORF">BT96DRAFT_451767</name>
</gene>
<dbReference type="PANTHER" id="PTHR35596">
    <property type="entry name" value="DUF2263 DOMAIN-CONTAINING PROTEIN"/>
    <property type="match status" value="1"/>
</dbReference>
<dbReference type="OrthoDB" id="9985428at2759"/>
<evidence type="ECO:0000259" key="2">
    <source>
        <dbReference type="Pfam" id="PF10021"/>
    </source>
</evidence>
<dbReference type="InterPro" id="IPR019261">
    <property type="entry name" value="PARG_cat_microbial"/>
</dbReference>
<dbReference type="Proteomes" id="UP000799118">
    <property type="component" value="Unassembled WGS sequence"/>
</dbReference>
<proteinExistence type="predicted"/>
<evidence type="ECO:0000256" key="1">
    <source>
        <dbReference type="SAM" id="MobiDB-lite"/>
    </source>
</evidence>
<evidence type="ECO:0000313" key="3">
    <source>
        <dbReference type="EMBL" id="KAE9403835.1"/>
    </source>
</evidence>
<feature type="region of interest" description="Disordered" evidence="1">
    <location>
        <begin position="235"/>
        <end position="268"/>
    </location>
</feature>
<reference evidence="3" key="1">
    <citation type="journal article" date="2019" name="Environ. Microbiol.">
        <title>Fungal ecological strategies reflected in gene transcription - a case study of two litter decomposers.</title>
        <authorList>
            <person name="Barbi F."/>
            <person name="Kohler A."/>
            <person name="Barry K."/>
            <person name="Baskaran P."/>
            <person name="Daum C."/>
            <person name="Fauchery L."/>
            <person name="Ihrmark K."/>
            <person name="Kuo A."/>
            <person name="LaButti K."/>
            <person name="Lipzen A."/>
            <person name="Morin E."/>
            <person name="Grigoriev I.V."/>
            <person name="Henrissat B."/>
            <person name="Lindahl B."/>
            <person name="Martin F."/>
        </authorList>
    </citation>
    <scope>NUCLEOTIDE SEQUENCE</scope>
    <source>
        <strain evidence="3">JB14</strain>
    </source>
</reference>
<feature type="domain" description="Microbial-type PARG catalytic" evidence="2">
    <location>
        <begin position="87"/>
        <end position="233"/>
    </location>
</feature>
<feature type="compositionally biased region" description="Low complexity" evidence="1">
    <location>
        <begin position="56"/>
        <end position="67"/>
    </location>
</feature>